<sequence length="79" mass="8608">MLDSCGRLSKREPLELIYLDKTGFIPGQTTVACLLSSKATVPTLDREGILAAFPVEGGAGGRNRYGYKSIFRAYKACYT</sequence>
<keyword evidence="2" id="KW-1185">Reference proteome</keyword>
<dbReference type="PROSITE" id="PS51257">
    <property type="entry name" value="PROKAR_LIPOPROTEIN"/>
    <property type="match status" value="1"/>
</dbReference>
<gene>
    <name evidence="1" type="ORF">SAMN04488112_103105</name>
</gene>
<name>A0A1G6IZU7_9BACL</name>
<dbReference type="AlphaFoldDB" id="A0A1G6IZU7"/>
<dbReference type="Proteomes" id="UP000199387">
    <property type="component" value="Unassembled WGS sequence"/>
</dbReference>
<evidence type="ECO:0000313" key="2">
    <source>
        <dbReference type="Proteomes" id="UP000199387"/>
    </source>
</evidence>
<proteinExistence type="predicted"/>
<organism evidence="1 2">
    <name type="scientific">Melghirimyces thermohalophilus</name>
    <dbReference type="NCBI Taxonomy" id="1236220"/>
    <lineage>
        <taxon>Bacteria</taxon>
        <taxon>Bacillati</taxon>
        <taxon>Bacillota</taxon>
        <taxon>Bacilli</taxon>
        <taxon>Bacillales</taxon>
        <taxon>Thermoactinomycetaceae</taxon>
        <taxon>Melghirimyces</taxon>
    </lineage>
</organism>
<dbReference type="STRING" id="1236220.SAMN04488112_103105"/>
<accession>A0A1G6IZU7</accession>
<protein>
    <submittedName>
        <fullName evidence="1">Uncharacterized protein</fullName>
    </submittedName>
</protein>
<reference evidence="1 2" key="1">
    <citation type="submission" date="2016-10" db="EMBL/GenBank/DDBJ databases">
        <authorList>
            <person name="de Groot N.N."/>
        </authorList>
    </citation>
    <scope>NUCLEOTIDE SEQUENCE [LARGE SCALE GENOMIC DNA]</scope>
    <source>
        <strain evidence="1 2">DSM 45514</strain>
    </source>
</reference>
<evidence type="ECO:0000313" key="1">
    <source>
        <dbReference type="EMBL" id="SDC11575.1"/>
    </source>
</evidence>
<dbReference type="EMBL" id="FMZA01000003">
    <property type="protein sequence ID" value="SDC11575.1"/>
    <property type="molecule type" value="Genomic_DNA"/>
</dbReference>